<keyword evidence="2" id="KW-1185">Reference proteome</keyword>
<comment type="caution">
    <text evidence="1">The sequence shown here is derived from an EMBL/GenBank/DDBJ whole genome shotgun (WGS) entry which is preliminary data.</text>
</comment>
<organism evidence="1 2">
    <name type="scientific">Dreissena polymorpha</name>
    <name type="common">Zebra mussel</name>
    <name type="synonym">Mytilus polymorpha</name>
    <dbReference type="NCBI Taxonomy" id="45954"/>
    <lineage>
        <taxon>Eukaryota</taxon>
        <taxon>Metazoa</taxon>
        <taxon>Spiralia</taxon>
        <taxon>Lophotrochozoa</taxon>
        <taxon>Mollusca</taxon>
        <taxon>Bivalvia</taxon>
        <taxon>Autobranchia</taxon>
        <taxon>Heteroconchia</taxon>
        <taxon>Euheterodonta</taxon>
        <taxon>Imparidentia</taxon>
        <taxon>Neoheterodontei</taxon>
        <taxon>Myida</taxon>
        <taxon>Dreissenoidea</taxon>
        <taxon>Dreissenidae</taxon>
        <taxon>Dreissena</taxon>
    </lineage>
</organism>
<protein>
    <submittedName>
        <fullName evidence="1">Uncharacterized protein</fullName>
    </submittedName>
</protein>
<sequence>MYINKIKTWIRANTEGSVTEAVDRGKLECTCSIKVDSGMLRRYEQASTTAVLKLKHRSNQQTPSSAD</sequence>
<accession>A0A9D4BJZ0</accession>
<proteinExistence type="predicted"/>
<evidence type="ECO:0000313" key="2">
    <source>
        <dbReference type="Proteomes" id="UP000828390"/>
    </source>
</evidence>
<evidence type="ECO:0000313" key="1">
    <source>
        <dbReference type="EMBL" id="KAH3696098.1"/>
    </source>
</evidence>
<dbReference type="AlphaFoldDB" id="A0A9D4BJZ0"/>
<reference evidence="1" key="2">
    <citation type="submission" date="2020-11" db="EMBL/GenBank/DDBJ databases">
        <authorList>
            <person name="McCartney M.A."/>
            <person name="Auch B."/>
            <person name="Kono T."/>
            <person name="Mallez S."/>
            <person name="Becker A."/>
            <person name="Gohl D.M."/>
            <person name="Silverstein K.A.T."/>
            <person name="Koren S."/>
            <person name="Bechman K.B."/>
            <person name="Herman A."/>
            <person name="Abrahante J.E."/>
            <person name="Garbe J."/>
        </authorList>
    </citation>
    <scope>NUCLEOTIDE SEQUENCE</scope>
    <source>
        <strain evidence="1">Duluth1</strain>
        <tissue evidence="1">Whole animal</tissue>
    </source>
</reference>
<name>A0A9D4BJZ0_DREPO</name>
<reference evidence="1" key="1">
    <citation type="journal article" date="2019" name="bioRxiv">
        <title>The Genome of the Zebra Mussel, Dreissena polymorpha: A Resource for Invasive Species Research.</title>
        <authorList>
            <person name="McCartney M.A."/>
            <person name="Auch B."/>
            <person name="Kono T."/>
            <person name="Mallez S."/>
            <person name="Zhang Y."/>
            <person name="Obille A."/>
            <person name="Becker A."/>
            <person name="Abrahante J.E."/>
            <person name="Garbe J."/>
            <person name="Badalamenti J.P."/>
            <person name="Herman A."/>
            <person name="Mangelson H."/>
            <person name="Liachko I."/>
            <person name="Sullivan S."/>
            <person name="Sone E.D."/>
            <person name="Koren S."/>
            <person name="Silverstein K.A.T."/>
            <person name="Beckman K.B."/>
            <person name="Gohl D.M."/>
        </authorList>
    </citation>
    <scope>NUCLEOTIDE SEQUENCE</scope>
    <source>
        <strain evidence="1">Duluth1</strain>
        <tissue evidence="1">Whole animal</tissue>
    </source>
</reference>
<dbReference type="Proteomes" id="UP000828390">
    <property type="component" value="Unassembled WGS sequence"/>
</dbReference>
<dbReference type="EMBL" id="JAIWYP010000016">
    <property type="protein sequence ID" value="KAH3696098.1"/>
    <property type="molecule type" value="Genomic_DNA"/>
</dbReference>
<gene>
    <name evidence="1" type="ORF">DPMN_083561</name>
</gene>